<feature type="domain" description="MaoC-like" evidence="1">
    <location>
        <begin position="12"/>
        <end position="115"/>
    </location>
</feature>
<gene>
    <name evidence="2" type="ORF">C1I89_02185</name>
</gene>
<dbReference type="AlphaFoldDB" id="A0A2N8KP56"/>
<dbReference type="RefSeq" id="WP_102771168.1">
    <property type="nucleotide sequence ID" value="NZ_POQS01000001.1"/>
</dbReference>
<dbReference type="InterPro" id="IPR002539">
    <property type="entry name" value="MaoC-like_dom"/>
</dbReference>
<dbReference type="CDD" id="cd03450">
    <property type="entry name" value="NodN"/>
    <property type="match status" value="1"/>
</dbReference>
<reference evidence="2 3" key="1">
    <citation type="submission" date="2018-01" db="EMBL/GenBank/DDBJ databases">
        <title>The draft genome of an aniline degradation strain ANB-1.</title>
        <authorList>
            <person name="Zhang L."/>
            <person name="Jiang J."/>
        </authorList>
    </citation>
    <scope>NUCLEOTIDE SEQUENCE [LARGE SCALE GENOMIC DNA]</scope>
    <source>
        <strain evidence="2 3">ANB-1</strain>
    </source>
</reference>
<protein>
    <submittedName>
        <fullName evidence="2">Enoyl-CoA hydratase</fullName>
    </submittedName>
</protein>
<proteinExistence type="predicted"/>
<dbReference type="InterPro" id="IPR039375">
    <property type="entry name" value="NodN-like"/>
</dbReference>
<evidence type="ECO:0000259" key="1">
    <source>
        <dbReference type="Pfam" id="PF01575"/>
    </source>
</evidence>
<evidence type="ECO:0000313" key="3">
    <source>
        <dbReference type="Proteomes" id="UP000235994"/>
    </source>
</evidence>
<dbReference type="EMBL" id="POQS01000001">
    <property type="protein sequence ID" value="PND35225.1"/>
    <property type="molecule type" value="Genomic_DNA"/>
</dbReference>
<dbReference type="PANTHER" id="PTHR42993:SF1">
    <property type="entry name" value="MAOC-LIKE DEHYDRATASE DOMAIN-CONTAINING PROTEIN"/>
    <property type="match status" value="1"/>
</dbReference>
<accession>A0A2N8KP56</accession>
<name>A0A2N8KP56_9BURK</name>
<sequence>MLTLETPYELEAHVGKVLGRTGWIEVTQPMIDEFARLSGDDNWIHVDVERARRELPDGKTIAHGMLTFSLMSGMGGEIVQVRQRGRGINYGSNKVRFTAPVQVGSRICLERSLVAFERLEGAVRLTYGNTMYREGQERPVMVAETLNLMYEKGK</sequence>
<comment type="caution">
    <text evidence="2">The sequence shown here is derived from an EMBL/GenBank/DDBJ whole genome shotgun (WGS) entry which is preliminary data.</text>
</comment>
<dbReference type="PANTHER" id="PTHR42993">
    <property type="entry name" value="MAOC-LIKE DEHYDRATASE DOMAIN-CONTAINING PROTEIN"/>
    <property type="match status" value="1"/>
</dbReference>
<organism evidence="2 3">
    <name type="scientific">Achromobacter pulmonis</name>
    <dbReference type="NCBI Taxonomy" id="1389932"/>
    <lineage>
        <taxon>Bacteria</taxon>
        <taxon>Pseudomonadati</taxon>
        <taxon>Pseudomonadota</taxon>
        <taxon>Betaproteobacteria</taxon>
        <taxon>Burkholderiales</taxon>
        <taxon>Alcaligenaceae</taxon>
        <taxon>Achromobacter</taxon>
    </lineage>
</organism>
<dbReference type="InterPro" id="IPR029069">
    <property type="entry name" value="HotDog_dom_sf"/>
</dbReference>
<dbReference type="SUPFAM" id="SSF54637">
    <property type="entry name" value="Thioesterase/thiol ester dehydrase-isomerase"/>
    <property type="match status" value="1"/>
</dbReference>
<dbReference type="Proteomes" id="UP000235994">
    <property type="component" value="Unassembled WGS sequence"/>
</dbReference>
<keyword evidence="3" id="KW-1185">Reference proteome</keyword>
<dbReference type="Pfam" id="PF01575">
    <property type="entry name" value="MaoC_dehydratas"/>
    <property type="match status" value="1"/>
</dbReference>
<evidence type="ECO:0000313" key="2">
    <source>
        <dbReference type="EMBL" id="PND35225.1"/>
    </source>
</evidence>
<dbReference type="Gene3D" id="3.10.129.10">
    <property type="entry name" value="Hotdog Thioesterase"/>
    <property type="match status" value="1"/>
</dbReference>